<evidence type="ECO:0000313" key="12">
    <source>
        <dbReference type="EMBL" id="CAJ1372690.1"/>
    </source>
</evidence>
<dbReference type="Pfam" id="PF14703">
    <property type="entry name" value="PHM7_cyt"/>
    <property type="match status" value="1"/>
</dbReference>
<keyword evidence="13" id="KW-1185">Reference proteome</keyword>
<dbReference type="InterPro" id="IPR027815">
    <property type="entry name" value="CSC1/OSCA1-like_cyt"/>
</dbReference>
<feature type="domain" description="CSC1/OSCA1-like cytosolic" evidence="11">
    <location>
        <begin position="239"/>
        <end position="399"/>
    </location>
</feature>
<sequence>MRRAALRIALLILPCLLCAEECNEDVALLQALQPGKPTETLNVTTPDPHDAQSVMGVRGNSVGDEKAFLSGLTTNVLMIVGVAFAFGMLRRFYPLVYSYNSLSELIPERVRPTETLCGWLWVGSKAETDDALIEAVGLDSVLMLDFISLCIQILMRVGVVGCCVLTPLHLFFGWGGPDVPSLSRLGMSNVIISHPWLYYVHGLFVAYVCWVVKSAVYTAQEGFLERRFKWLKRLPHPRSRTVMVEGIPEAFKSDEKVREFFGKALSLDVVEEVHLVKKTKHLEYLVSVRQKLADAKQQAEFQFEKEGERPTHHHVEVGKVPKKVDSIEFYAEEVKDTENSISEEYNKIMSAEGTANCDNAFVTFKTRKACEMAKELDFSSDADAWVISEPPALDMVRWSELRADNSTEMASELVGYACVFGLYAAFVPVCLSITNVANSIHMGVLQPLWASLAPTMGLTIFLSFLPTVLLLVIDNFYQLRSSSRAQEMLLQWYFWFQVIFVLLVTAVGNNFLAFCEDVAKSPFSVPHLLANQLPNATHFYMSYLVVQWSTHMINLLRYVNLAKFLGLRAIYPEEEAKKKAEPEDQDYYGFGSRSARWSINLLIGIVFGTLNPTIPLLALINFLICRVVYGYLIVVAETKKPDLGGNFWVMNLQL</sequence>
<keyword evidence="4 7" id="KW-0812">Transmembrane</keyword>
<evidence type="ECO:0000256" key="1">
    <source>
        <dbReference type="ARBA" id="ARBA00004141"/>
    </source>
</evidence>
<comment type="caution">
    <text evidence="12">The sequence shown here is derived from an EMBL/GenBank/DDBJ whole genome shotgun (WGS) entry which is preliminary data.</text>
</comment>
<dbReference type="PANTHER" id="PTHR13018:SF5">
    <property type="entry name" value="RE44586P"/>
    <property type="match status" value="1"/>
</dbReference>
<evidence type="ECO:0000256" key="5">
    <source>
        <dbReference type="ARBA" id="ARBA00022989"/>
    </source>
</evidence>
<feature type="domain" description="CSC1/OSCA1-like N-terminal transmembrane" evidence="10">
    <location>
        <begin position="67"/>
        <end position="212"/>
    </location>
</feature>
<keyword evidence="8" id="KW-0732">Signal</keyword>
<gene>
    <name evidence="12" type="ORF">EVOR1521_LOCUS2713</name>
</gene>
<feature type="non-terminal residue" evidence="12">
    <location>
        <position position="654"/>
    </location>
</feature>
<dbReference type="InterPro" id="IPR045122">
    <property type="entry name" value="Csc1-like"/>
</dbReference>
<evidence type="ECO:0000256" key="8">
    <source>
        <dbReference type="SAM" id="SignalP"/>
    </source>
</evidence>
<evidence type="ECO:0000256" key="3">
    <source>
        <dbReference type="ARBA" id="ARBA00022448"/>
    </source>
</evidence>
<feature type="transmembrane region" description="Helical" evidence="7">
    <location>
        <begin position="196"/>
        <end position="219"/>
    </location>
</feature>
<dbReference type="PANTHER" id="PTHR13018">
    <property type="entry name" value="PROBABLE MEMBRANE PROTEIN DUF221-RELATED"/>
    <property type="match status" value="1"/>
</dbReference>
<organism evidence="12 13">
    <name type="scientific">Effrenium voratum</name>
    <dbReference type="NCBI Taxonomy" id="2562239"/>
    <lineage>
        <taxon>Eukaryota</taxon>
        <taxon>Sar</taxon>
        <taxon>Alveolata</taxon>
        <taxon>Dinophyceae</taxon>
        <taxon>Suessiales</taxon>
        <taxon>Symbiodiniaceae</taxon>
        <taxon>Effrenium</taxon>
    </lineage>
</organism>
<feature type="chain" id="PRO_5041294210" description="CSC1/OSCA1-like cytosolic domain-containing protein" evidence="8">
    <location>
        <begin position="20"/>
        <end position="654"/>
    </location>
</feature>
<feature type="transmembrane region" description="Helical" evidence="7">
    <location>
        <begin position="539"/>
        <end position="559"/>
    </location>
</feature>
<feature type="transmembrane region" description="Helical" evidence="7">
    <location>
        <begin position="413"/>
        <end position="436"/>
    </location>
</feature>
<feature type="transmembrane region" description="Helical" evidence="7">
    <location>
        <begin position="601"/>
        <end position="624"/>
    </location>
</feature>
<feature type="transmembrane region" description="Helical" evidence="7">
    <location>
        <begin position="492"/>
        <end position="514"/>
    </location>
</feature>
<keyword evidence="5 7" id="KW-1133">Transmembrane helix</keyword>
<evidence type="ECO:0000256" key="2">
    <source>
        <dbReference type="ARBA" id="ARBA00007779"/>
    </source>
</evidence>
<keyword evidence="6 7" id="KW-0472">Membrane</keyword>
<accession>A0AA36MLN1</accession>
<proteinExistence type="inferred from homology"/>
<dbReference type="Proteomes" id="UP001178507">
    <property type="component" value="Unassembled WGS sequence"/>
</dbReference>
<feature type="signal peptide" evidence="8">
    <location>
        <begin position="1"/>
        <end position="19"/>
    </location>
</feature>
<dbReference type="InterPro" id="IPR003864">
    <property type="entry name" value="CSC1/OSCA1-like_7TM"/>
</dbReference>
<protein>
    <recommendedName>
        <fullName evidence="14">CSC1/OSCA1-like cytosolic domain-containing protein</fullName>
    </recommendedName>
</protein>
<evidence type="ECO:0000256" key="6">
    <source>
        <dbReference type="ARBA" id="ARBA00023136"/>
    </source>
</evidence>
<dbReference type="Pfam" id="PF02714">
    <property type="entry name" value="RSN1_7TM"/>
    <property type="match status" value="1"/>
</dbReference>
<evidence type="ECO:0000256" key="7">
    <source>
        <dbReference type="SAM" id="Phobius"/>
    </source>
</evidence>
<dbReference type="AlphaFoldDB" id="A0AA36MLN1"/>
<feature type="transmembrane region" description="Helical" evidence="7">
    <location>
        <begin position="448"/>
        <end position="472"/>
    </location>
</feature>
<evidence type="ECO:0000259" key="10">
    <source>
        <dbReference type="Pfam" id="PF13967"/>
    </source>
</evidence>
<feature type="transmembrane region" description="Helical" evidence="7">
    <location>
        <begin position="153"/>
        <end position="176"/>
    </location>
</feature>
<evidence type="ECO:0000259" key="11">
    <source>
        <dbReference type="Pfam" id="PF14703"/>
    </source>
</evidence>
<dbReference type="GO" id="GO:0005227">
    <property type="term" value="F:calcium-activated cation channel activity"/>
    <property type="evidence" value="ECO:0007669"/>
    <property type="project" value="InterPro"/>
</dbReference>
<comment type="similarity">
    <text evidence="2">Belongs to the CSC1 (TC 1.A.17) family.</text>
</comment>
<evidence type="ECO:0008006" key="14">
    <source>
        <dbReference type="Google" id="ProtNLM"/>
    </source>
</evidence>
<evidence type="ECO:0000313" key="13">
    <source>
        <dbReference type="Proteomes" id="UP001178507"/>
    </source>
</evidence>
<keyword evidence="3" id="KW-0813">Transport</keyword>
<comment type="subcellular location">
    <subcellularLocation>
        <location evidence="1">Membrane</location>
        <topology evidence="1">Multi-pass membrane protein</topology>
    </subcellularLocation>
</comment>
<feature type="domain" description="CSC1/OSCA1-like 7TM region" evidence="9">
    <location>
        <begin position="444"/>
        <end position="652"/>
    </location>
</feature>
<feature type="transmembrane region" description="Helical" evidence="7">
    <location>
        <begin position="67"/>
        <end position="89"/>
    </location>
</feature>
<evidence type="ECO:0000259" key="9">
    <source>
        <dbReference type="Pfam" id="PF02714"/>
    </source>
</evidence>
<dbReference type="InterPro" id="IPR032880">
    <property type="entry name" value="CSC1/OSCA1-like_N"/>
</dbReference>
<dbReference type="EMBL" id="CAUJNA010000152">
    <property type="protein sequence ID" value="CAJ1372690.1"/>
    <property type="molecule type" value="Genomic_DNA"/>
</dbReference>
<dbReference type="Pfam" id="PF13967">
    <property type="entry name" value="RSN1_TM"/>
    <property type="match status" value="1"/>
</dbReference>
<name>A0AA36MLN1_9DINO</name>
<dbReference type="GO" id="GO:0005886">
    <property type="term" value="C:plasma membrane"/>
    <property type="evidence" value="ECO:0007669"/>
    <property type="project" value="TreeGrafter"/>
</dbReference>
<evidence type="ECO:0000256" key="4">
    <source>
        <dbReference type="ARBA" id="ARBA00022692"/>
    </source>
</evidence>
<reference evidence="12" key="1">
    <citation type="submission" date="2023-08" db="EMBL/GenBank/DDBJ databases">
        <authorList>
            <person name="Chen Y."/>
            <person name="Shah S."/>
            <person name="Dougan E. K."/>
            <person name="Thang M."/>
            <person name="Chan C."/>
        </authorList>
    </citation>
    <scope>NUCLEOTIDE SEQUENCE</scope>
</reference>